<dbReference type="EMBL" id="CM043792">
    <property type="protein sequence ID" value="KAI4821698.1"/>
    <property type="molecule type" value="Genomic_DNA"/>
</dbReference>
<comment type="caution">
    <text evidence="1">The sequence shown here is derived from an EMBL/GenBank/DDBJ whole genome shotgun (WGS) entry which is preliminary data.</text>
</comment>
<sequence length="523" mass="58463">MPRKYKRKTDRVSTPLEELERAVKEVQQGKTIRQVGKEMKICRMTIKRHMDKKKIGEVTKPGYERTAVAKRVFNENMEKELADHIKTLAAMFHGIGVMKCRELAFEFTQRNSIDMPASWTRDEKAGPDWFNAFKARYHLVCRVPEATSLGRATAFNKLNVGEFFDNLSKVMDRYSFPPHMMYNMDETGVTTVQTPKQVVTEKGKKQVGSVTSAERGELVTVACAVNATGKAVPLMFIFPRVRFKDSLLNGSPAGSIGHCTKSGWMNEDAFLIFLKHFIRHTNCSTDHPVLLILDNHESHISLKDIFPEEDYAPSLVTDRANPEDEPSATADLTGEEPSTSAAAHLPGPSHEPTHVTEESSTTNDEAEDGLEKTHSREKERAEKKKRSGNKKGALKGSKPTKPKKKVLSSSSEESDFPIPLSDATHYESSDVQSDDDDGDKDLSAGDFVIVKFAGDEISAKFLKQSCKRSVDGKPIFTFRENDEGVIPRGDVLKKLPTPQTLGGAARREYTFTFPCSIDKWDVQ</sequence>
<accession>A0ACB9X6T7</accession>
<protein>
    <submittedName>
        <fullName evidence="1">Uncharacterized protein</fullName>
    </submittedName>
</protein>
<organism evidence="1 2">
    <name type="scientific">Chaenocephalus aceratus</name>
    <name type="common">Blackfin icefish</name>
    <name type="synonym">Chaenichthys aceratus</name>
    <dbReference type="NCBI Taxonomy" id="36190"/>
    <lineage>
        <taxon>Eukaryota</taxon>
        <taxon>Metazoa</taxon>
        <taxon>Chordata</taxon>
        <taxon>Craniata</taxon>
        <taxon>Vertebrata</taxon>
        <taxon>Euteleostomi</taxon>
        <taxon>Actinopterygii</taxon>
        <taxon>Neopterygii</taxon>
        <taxon>Teleostei</taxon>
        <taxon>Neoteleostei</taxon>
        <taxon>Acanthomorphata</taxon>
        <taxon>Eupercaria</taxon>
        <taxon>Perciformes</taxon>
        <taxon>Notothenioidei</taxon>
        <taxon>Channichthyidae</taxon>
        <taxon>Chaenocephalus</taxon>
    </lineage>
</organism>
<name>A0ACB9X6T7_CHAAC</name>
<evidence type="ECO:0000313" key="2">
    <source>
        <dbReference type="Proteomes" id="UP001057452"/>
    </source>
</evidence>
<dbReference type="Proteomes" id="UP001057452">
    <property type="component" value="Chromosome 8"/>
</dbReference>
<reference evidence="1" key="1">
    <citation type="submission" date="2022-05" db="EMBL/GenBank/DDBJ databases">
        <title>Chromosome-level genome of Chaenocephalus aceratus.</title>
        <authorList>
            <person name="Park H."/>
        </authorList>
    </citation>
    <scope>NUCLEOTIDE SEQUENCE</scope>
    <source>
        <strain evidence="1">KU_202001</strain>
    </source>
</reference>
<keyword evidence="2" id="KW-1185">Reference proteome</keyword>
<evidence type="ECO:0000313" key="1">
    <source>
        <dbReference type="EMBL" id="KAI4821698.1"/>
    </source>
</evidence>
<gene>
    <name evidence="1" type="ORF">KUCAC02_007292</name>
</gene>
<proteinExistence type="predicted"/>